<name>A0ACC6RP83_9BURK</name>
<dbReference type="EMBL" id="JAYMRU010000020">
    <property type="protein sequence ID" value="MEM5403370.1"/>
    <property type="molecule type" value="Genomic_DNA"/>
</dbReference>
<reference evidence="1" key="1">
    <citation type="submission" date="2024-01" db="EMBL/GenBank/DDBJ databases">
        <title>The diversity of rhizobia nodulating Mimosa spp. in eleven states of Brazil covering several biomes is determined by host plant, location, and edaphic factors.</title>
        <authorList>
            <person name="Rouws L."/>
            <person name="Barauna A."/>
            <person name="Beukes C."/>
            <person name="De Faria S.M."/>
            <person name="Gross E."/>
            <person name="Dos Reis Junior F.B."/>
            <person name="Simon M."/>
            <person name="Maluk M."/>
            <person name="Odee D.W."/>
            <person name="Kenicer G."/>
            <person name="Young J.P.W."/>
            <person name="Reis V.M."/>
            <person name="Zilli J."/>
            <person name="James E.K."/>
        </authorList>
    </citation>
    <scope>NUCLEOTIDE SEQUENCE</scope>
    <source>
        <strain evidence="1">JPY452</strain>
    </source>
</reference>
<evidence type="ECO:0000313" key="1">
    <source>
        <dbReference type="EMBL" id="MEM5403370.1"/>
    </source>
</evidence>
<keyword evidence="2" id="KW-1185">Reference proteome</keyword>
<sequence length="125" mass="14159">MTLLTPSRLNAYLRGDRRGELRGYQLFKANHCATCHVGKNLDGQSFERMGLPADYFSVRGYTSAGQRSGKCYKESLDCHAFKTPMLRNVELTAPYFYDGRRAELHAAVRDMATYQVGRRLPQCAS</sequence>
<comment type="caution">
    <text evidence="1">The sequence shown here is derived from an EMBL/GenBank/DDBJ whole genome shotgun (WGS) entry which is preliminary data.</text>
</comment>
<evidence type="ECO:0000313" key="2">
    <source>
        <dbReference type="Proteomes" id="UP001392318"/>
    </source>
</evidence>
<organism evidence="1 2">
    <name type="scientific">Paraburkholderia unamae</name>
    <dbReference type="NCBI Taxonomy" id="219649"/>
    <lineage>
        <taxon>Bacteria</taxon>
        <taxon>Pseudomonadati</taxon>
        <taxon>Pseudomonadota</taxon>
        <taxon>Betaproteobacteria</taxon>
        <taxon>Burkholderiales</taxon>
        <taxon>Burkholderiaceae</taxon>
        <taxon>Paraburkholderia</taxon>
    </lineage>
</organism>
<proteinExistence type="predicted"/>
<gene>
    <name evidence="1" type="ORF">VSR83_25570</name>
</gene>
<accession>A0ACC6RP83</accession>
<dbReference type="Proteomes" id="UP001392318">
    <property type="component" value="Unassembled WGS sequence"/>
</dbReference>
<protein>
    <submittedName>
        <fullName evidence="1">Uncharacterized protein</fullName>
    </submittedName>
</protein>